<feature type="non-terminal residue" evidence="2">
    <location>
        <position position="1"/>
    </location>
</feature>
<keyword evidence="3" id="KW-1185">Reference proteome</keyword>
<feature type="compositionally biased region" description="Basic and acidic residues" evidence="1">
    <location>
        <begin position="100"/>
        <end position="111"/>
    </location>
</feature>
<comment type="caution">
    <text evidence="2">The sequence shown here is derived from an EMBL/GenBank/DDBJ whole genome shotgun (WGS) entry which is preliminary data.</text>
</comment>
<evidence type="ECO:0000256" key="1">
    <source>
        <dbReference type="SAM" id="MobiDB-lite"/>
    </source>
</evidence>
<gene>
    <name evidence="2" type="ORF">OUY22_19020</name>
</gene>
<name>A0ABT4SED5_9ACTN</name>
<dbReference type="EMBL" id="JAPNNL010000073">
    <property type="protein sequence ID" value="MDA0635515.1"/>
    <property type="molecule type" value="Genomic_DNA"/>
</dbReference>
<accession>A0ABT4SED5</accession>
<feature type="region of interest" description="Disordered" evidence="1">
    <location>
        <begin position="1"/>
        <end position="179"/>
    </location>
</feature>
<organism evidence="2 3">
    <name type="scientific">Nonomuraea corallina</name>
    <dbReference type="NCBI Taxonomy" id="2989783"/>
    <lineage>
        <taxon>Bacteria</taxon>
        <taxon>Bacillati</taxon>
        <taxon>Actinomycetota</taxon>
        <taxon>Actinomycetes</taxon>
        <taxon>Streptosporangiales</taxon>
        <taxon>Streptosporangiaceae</taxon>
        <taxon>Nonomuraea</taxon>
    </lineage>
</organism>
<proteinExistence type="predicted"/>
<evidence type="ECO:0000313" key="3">
    <source>
        <dbReference type="Proteomes" id="UP001144036"/>
    </source>
</evidence>
<reference evidence="2" key="1">
    <citation type="submission" date="2022-11" db="EMBL/GenBank/DDBJ databases">
        <title>Nonomuraea corallina sp. nov., a new species of the genus Nonomuraea isolated from sea side sediment in Thai sea.</title>
        <authorList>
            <person name="Ngamcharungchit C."/>
            <person name="Matsumoto A."/>
            <person name="Suriyachadkun C."/>
            <person name="Panbangred W."/>
            <person name="Inahashi Y."/>
            <person name="Intra B."/>
        </authorList>
    </citation>
    <scope>NUCLEOTIDE SEQUENCE</scope>
    <source>
        <strain evidence="2">MCN248</strain>
    </source>
</reference>
<dbReference type="Proteomes" id="UP001144036">
    <property type="component" value="Unassembled WGS sequence"/>
</dbReference>
<evidence type="ECO:0000313" key="2">
    <source>
        <dbReference type="EMBL" id="MDA0635515.1"/>
    </source>
</evidence>
<protein>
    <submittedName>
        <fullName evidence="2">Uncharacterized protein</fullName>
    </submittedName>
</protein>
<dbReference type="RefSeq" id="WP_270156362.1">
    <property type="nucleotide sequence ID" value="NZ_JAPNNL010000073.1"/>
</dbReference>
<sequence>VAGRTAPQGSRPGEATVTRPDPTPSGTRPVTPDGGSARRPGDISVINHRTPADTPPAAAGVRPQDGAHPTDHGVPSAARDATSPPPAQADPRTTSAAAQLRDDPAAGHGERAQGANEARPHPADPATRSGVRDHGEPAGGHRVAEAFGTRPPAEPYGPYRTTPDGPHKPPAERGTSPDFEAWRHGDSLAQRDETVAIAQARWGGDDPQASAALKVAYEVARDYPAPLLVKVAQDMLTDLREEVAADLRQQRHTKIVFLGRDGHTLALGVRALDPEFFAAYCTEAVISRAVAEAAVRDRELYSGESFPQLEGFRFRRAEFDPAVIEGAARRLSRYLLDQDIPIQSARAVITIVDTGYRGSVQELLAAIHPLRSFRGRLAFYGESSNDPHPGSKRGYVMQYSREKNPEPFADDIQYFTMYFVESTLHGRFTSPPLLDETGPVQRLQRFEPDPLGGLNPVRVSERFRDPVTRELAQEVGLTALRHYAERIALMMERDEDWRDELDRGIERYRSQVRSWVLGLGPDPRFAEVADAFVMRDDAQVIRMLAEAVERAQLPPAEATALWRAFDRLPSVEAKREFYERFVG</sequence>